<reference evidence="1 2" key="1">
    <citation type="submission" date="2021-07" db="EMBL/GenBank/DDBJ databases">
        <authorList>
            <consortium name="Genoscope - CEA"/>
            <person name="William W."/>
        </authorList>
    </citation>
    <scope>NUCLEOTIDE SEQUENCE [LARGE SCALE GENOMIC DNA]</scope>
</reference>
<organism evidence="1 2">
    <name type="scientific">Brassica campestris</name>
    <name type="common">Field mustard</name>
    <dbReference type="NCBI Taxonomy" id="3711"/>
    <lineage>
        <taxon>Eukaryota</taxon>
        <taxon>Viridiplantae</taxon>
        <taxon>Streptophyta</taxon>
        <taxon>Embryophyta</taxon>
        <taxon>Tracheophyta</taxon>
        <taxon>Spermatophyta</taxon>
        <taxon>Magnoliopsida</taxon>
        <taxon>eudicotyledons</taxon>
        <taxon>Gunneridae</taxon>
        <taxon>Pentapetalae</taxon>
        <taxon>rosids</taxon>
        <taxon>malvids</taxon>
        <taxon>Brassicales</taxon>
        <taxon>Brassicaceae</taxon>
        <taxon>Brassiceae</taxon>
        <taxon>Brassica</taxon>
    </lineage>
</organism>
<feature type="non-terminal residue" evidence="1">
    <location>
        <position position="1"/>
    </location>
</feature>
<gene>
    <name evidence="1" type="ORF">BRAPAZ1V2_A06P56710.2</name>
</gene>
<dbReference type="AlphaFoldDB" id="A0A8D9DCD5"/>
<dbReference type="Proteomes" id="UP000694005">
    <property type="component" value="Chromosome A06"/>
</dbReference>
<protein>
    <submittedName>
        <fullName evidence="1">Uncharacterized protein</fullName>
    </submittedName>
</protein>
<sequence length="64" mass="7776">EHKYKIVKKLPELKHTLYKALLIFFSPSLDHLVLHGFSDHRFLLLSLQHQLHPDNFPYERLERQ</sequence>
<accession>A0A8D9DCD5</accession>
<dbReference type="EMBL" id="LS974622">
    <property type="protein sequence ID" value="CAG7873431.1"/>
    <property type="molecule type" value="Genomic_DNA"/>
</dbReference>
<evidence type="ECO:0000313" key="2">
    <source>
        <dbReference type="Proteomes" id="UP000694005"/>
    </source>
</evidence>
<proteinExistence type="predicted"/>
<name>A0A8D9DCD5_BRACM</name>
<dbReference type="Gramene" id="A06p56710.2_BraZ1">
    <property type="protein sequence ID" value="A06p56710.2_BraZ1.CDS"/>
    <property type="gene ID" value="A06g56710.2_BraZ1"/>
</dbReference>
<evidence type="ECO:0000313" key="1">
    <source>
        <dbReference type="EMBL" id="CAG7873431.1"/>
    </source>
</evidence>